<dbReference type="RefSeq" id="WP_209519031.1">
    <property type="nucleotide sequence ID" value="NZ_JAGIOH010000001.1"/>
</dbReference>
<dbReference type="Proteomes" id="UP001519291">
    <property type="component" value="Unassembled WGS sequence"/>
</dbReference>
<organism evidence="1 2">
    <name type="scientific">Streptomyces syringium</name>
    <dbReference type="NCBI Taxonomy" id="76729"/>
    <lineage>
        <taxon>Bacteria</taxon>
        <taxon>Bacillati</taxon>
        <taxon>Actinomycetota</taxon>
        <taxon>Actinomycetes</taxon>
        <taxon>Kitasatosporales</taxon>
        <taxon>Streptomycetaceae</taxon>
        <taxon>Streptomyces</taxon>
    </lineage>
</organism>
<gene>
    <name evidence="1" type="ORF">JO379_000052</name>
</gene>
<reference evidence="1 2" key="1">
    <citation type="submission" date="2021-03" db="EMBL/GenBank/DDBJ databases">
        <title>Sequencing the genomes of 1000 actinobacteria strains.</title>
        <authorList>
            <person name="Klenk H.-P."/>
        </authorList>
    </citation>
    <scope>NUCLEOTIDE SEQUENCE [LARGE SCALE GENOMIC DNA]</scope>
    <source>
        <strain evidence="1 2">DSM 41480</strain>
    </source>
</reference>
<evidence type="ECO:0000313" key="1">
    <source>
        <dbReference type="EMBL" id="MBP2400583.1"/>
    </source>
</evidence>
<keyword evidence="2" id="KW-1185">Reference proteome</keyword>
<sequence length="72" mass="7786">MSAVLQKRAVLEPDSLEWNWFQQKVNSRAFSDEGEPMTPMPPAAAGIAVMSPVHAAAAVKNRAATDLRLVIP</sequence>
<name>A0ABS4XVN9_9ACTN</name>
<proteinExistence type="predicted"/>
<protein>
    <submittedName>
        <fullName evidence="1">Uncharacterized protein</fullName>
    </submittedName>
</protein>
<dbReference type="EMBL" id="JAGIOH010000001">
    <property type="protein sequence ID" value="MBP2400583.1"/>
    <property type="molecule type" value="Genomic_DNA"/>
</dbReference>
<dbReference type="GeneID" id="91566957"/>
<comment type="caution">
    <text evidence="1">The sequence shown here is derived from an EMBL/GenBank/DDBJ whole genome shotgun (WGS) entry which is preliminary data.</text>
</comment>
<evidence type="ECO:0000313" key="2">
    <source>
        <dbReference type="Proteomes" id="UP001519291"/>
    </source>
</evidence>
<accession>A0ABS4XVN9</accession>